<dbReference type="GO" id="GO:0008726">
    <property type="term" value="F:alkanesulfonate monooxygenase activity"/>
    <property type="evidence" value="ECO:0007669"/>
    <property type="project" value="TreeGrafter"/>
</dbReference>
<evidence type="ECO:0000256" key="2">
    <source>
        <dbReference type="ARBA" id="ARBA00022643"/>
    </source>
</evidence>
<dbReference type="PANTHER" id="PTHR42847">
    <property type="entry name" value="ALKANESULFONATE MONOOXYGENASE"/>
    <property type="match status" value="1"/>
</dbReference>
<accession>A0A1M5BLT2</accession>
<evidence type="ECO:0000256" key="1">
    <source>
        <dbReference type="ARBA" id="ARBA00022630"/>
    </source>
</evidence>
<organism evidence="6 7">
    <name type="scientific">Seinonella peptonophila</name>
    <dbReference type="NCBI Taxonomy" id="112248"/>
    <lineage>
        <taxon>Bacteria</taxon>
        <taxon>Bacillati</taxon>
        <taxon>Bacillota</taxon>
        <taxon>Bacilli</taxon>
        <taxon>Bacillales</taxon>
        <taxon>Thermoactinomycetaceae</taxon>
        <taxon>Seinonella</taxon>
    </lineage>
</organism>
<keyword evidence="1" id="KW-0285">Flavoprotein</keyword>
<keyword evidence="7" id="KW-1185">Reference proteome</keyword>
<dbReference type="STRING" id="112248.SAMN05444392_1268"/>
<reference evidence="6 7" key="1">
    <citation type="submission" date="2016-11" db="EMBL/GenBank/DDBJ databases">
        <authorList>
            <person name="Jaros S."/>
            <person name="Januszkiewicz K."/>
            <person name="Wedrychowicz H."/>
        </authorList>
    </citation>
    <scope>NUCLEOTIDE SEQUENCE [LARGE SCALE GENOMIC DNA]</scope>
    <source>
        <strain evidence="6 7">DSM 44666</strain>
    </source>
</reference>
<sequence>MEFVWWLPSHGDGRYFGVENKNRGTDPLYLQQVAQAVEFLGYDAMFLGTGSHCEDPWITASSLIHLTQKVHFILAQRPNGISPTVASRMVASFDRISKGRIALNLVSGISTPEMLADGISITHDQRYEQAEEFLAIFKQLLRGEEVTFQGSYFQVDSAKLNFPPTRSQHPPLYFGGTSEIGREVAARHADTYLLWGEPPKKAKEIIDSIRMKAEKYNRKIRFGMCLYVIVREKESEAWAVANELIKHVGEDEMDKFNRKIAKYDADCLDRRTNLIAESPSLKVGDHLWAGTTLADVGPLGVVGDPESVANCLLEYVDIGVTSFTLAGIPHLEEAYRVAELVLPRVRAKLEL</sequence>
<keyword evidence="2" id="KW-0288">FMN</keyword>
<keyword evidence="4 6" id="KW-0503">Monooxygenase</keyword>
<dbReference type="InterPro" id="IPR036661">
    <property type="entry name" value="Luciferase-like_sf"/>
</dbReference>
<dbReference type="Pfam" id="PF00296">
    <property type="entry name" value="Bac_luciferase"/>
    <property type="match status" value="1"/>
</dbReference>
<evidence type="ECO:0000256" key="4">
    <source>
        <dbReference type="ARBA" id="ARBA00023033"/>
    </source>
</evidence>
<feature type="domain" description="Luciferase-like" evidence="5">
    <location>
        <begin position="1"/>
        <end position="321"/>
    </location>
</feature>
<evidence type="ECO:0000256" key="3">
    <source>
        <dbReference type="ARBA" id="ARBA00023002"/>
    </source>
</evidence>
<name>A0A1M5BLT2_9BACL</name>
<dbReference type="Proteomes" id="UP000184476">
    <property type="component" value="Unassembled WGS sequence"/>
</dbReference>
<dbReference type="EMBL" id="FQVL01000026">
    <property type="protein sequence ID" value="SHF43350.1"/>
    <property type="molecule type" value="Genomic_DNA"/>
</dbReference>
<protein>
    <submittedName>
        <fullName evidence="6">Alkanesulfonate monooxygenase</fullName>
    </submittedName>
</protein>
<dbReference type="CDD" id="cd01094">
    <property type="entry name" value="Alkanesulfonate_monoxygenase"/>
    <property type="match status" value="1"/>
</dbReference>
<dbReference type="GO" id="GO:0046306">
    <property type="term" value="P:alkanesulfonate catabolic process"/>
    <property type="evidence" value="ECO:0007669"/>
    <property type="project" value="TreeGrafter"/>
</dbReference>
<dbReference type="AlphaFoldDB" id="A0A1M5BLT2"/>
<dbReference type="InterPro" id="IPR011251">
    <property type="entry name" value="Luciferase-like_dom"/>
</dbReference>
<proteinExistence type="predicted"/>
<gene>
    <name evidence="6" type="ORF">SAMN05444392_1268</name>
</gene>
<dbReference type="RefSeq" id="WP_073158690.1">
    <property type="nucleotide sequence ID" value="NZ_FQVL01000026.1"/>
</dbReference>
<evidence type="ECO:0000313" key="7">
    <source>
        <dbReference type="Proteomes" id="UP000184476"/>
    </source>
</evidence>
<dbReference type="Gene3D" id="3.20.20.30">
    <property type="entry name" value="Luciferase-like domain"/>
    <property type="match status" value="1"/>
</dbReference>
<dbReference type="PANTHER" id="PTHR42847:SF4">
    <property type="entry name" value="ALKANESULFONATE MONOOXYGENASE-RELATED"/>
    <property type="match status" value="1"/>
</dbReference>
<dbReference type="SUPFAM" id="SSF51679">
    <property type="entry name" value="Bacterial luciferase-like"/>
    <property type="match status" value="1"/>
</dbReference>
<evidence type="ECO:0000259" key="5">
    <source>
        <dbReference type="Pfam" id="PF00296"/>
    </source>
</evidence>
<dbReference type="OrthoDB" id="9814695at2"/>
<evidence type="ECO:0000313" key="6">
    <source>
        <dbReference type="EMBL" id="SHF43350.1"/>
    </source>
</evidence>
<dbReference type="InterPro" id="IPR050172">
    <property type="entry name" value="SsuD_RutA_monooxygenase"/>
</dbReference>
<keyword evidence="3" id="KW-0560">Oxidoreductase</keyword>